<evidence type="ECO:0000313" key="3">
    <source>
        <dbReference type="EMBL" id="MDR6536760.1"/>
    </source>
</evidence>
<evidence type="ECO:0000259" key="2">
    <source>
        <dbReference type="Pfam" id="PF02729"/>
    </source>
</evidence>
<evidence type="ECO:0000256" key="1">
    <source>
        <dbReference type="ARBA" id="ARBA00022679"/>
    </source>
</evidence>
<evidence type="ECO:0000313" key="4">
    <source>
        <dbReference type="Proteomes" id="UP001184230"/>
    </source>
</evidence>
<proteinExistence type="predicted"/>
<dbReference type="InterPro" id="IPR036901">
    <property type="entry name" value="Asp/Orn_carbamoylTrfase_sf"/>
</dbReference>
<keyword evidence="4" id="KW-1185">Reference proteome</keyword>
<gene>
    <name evidence="3" type="ORF">J2739_002533</name>
</gene>
<keyword evidence="1" id="KW-0808">Transferase</keyword>
<dbReference type="Proteomes" id="UP001184230">
    <property type="component" value="Unassembled WGS sequence"/>
</dbReference>
<name>A0ABU1NFG8_9BURK</name>
<sequence length="255" mass="26779">MPVKARIATSPTFPVVTSGISISPHREPLAARNVLSTLAAAERLRTHARAGKGGQPLRGKNLALLLGPSPGVDISTLRRAAQDLGARVAEVRFTEPVQPAAGPNAVHSVARMLGRMYDAVDCEALAPATVRRIEQDAGVPVYQGLCLDDHPARALGDLLTLCEHRSPPGASILFLGDPKAPRGSQFVSAARAAGFDVLDGGAGEAVSNDATFLVDARHSAHWALLASAHPLDEARRAENHRCVMQAVLLDTIAKA</sequence>
<dbReference type="EMBL" id="JAVDRF010000004">
    <property type="protein sequence ID" value="MDR6536760.1"/>
    <property type="molecule type" value="Genomic_DNA"/>
</dbReference>
<dbReference type="SUPFAM" id="SSF53671">
    <property type="entry name" value="Aspartate/ornithine carbamoyltransferase"/>
    <property type="match status" value="1"/>
</dbReference>
<reference evidence="3 4" key="1">
    <citation type="submission" date="2023-07" db="EMBL/GenBank/DDBJ databases">
        <title>Sorghum-associated microbial communities from plants grown in Nebraska, USA.</title>
        <authorList>
            <person name="Schachtman D."/>
        </authorList>
    </citation>
    <scope>NUCLEOTIDE SEQUENCE [LARGE SCALE GENOMIC DNA]</scope>
    <source>
        <strain evidence="3 4">DS1781</strain>
    </source>
</reference>
<accession>A0ABU1NFG8</accession>
<dbReference type="Gene3D" id="3.40.50.1370">
    <property type="entry name" value="Aspartate/ornithine carbamoyltransferase"/>
    <property type="match status" value="1"/>
</dbReference>
<protein>
    <submittedName>
        <fullName evidence="3">Ornithine carbamoyltransferase</fullName>
    </submittedName>
</protein>
<dbReference type="Pfam" id="PF02729">
    <property type="entry name" value="OTCace_N"/>
    <property type="match status" value="1"/>
</dbReference>
<dbReference type="InterPro" id="IPR006132">
    <property type="entry name" value="Asp/Orn_carbamoyltranf_P-bd"/>
</dbReference>
<feature type="domain" description="Aspartate/ornithine carbamoyltransferase carbamoyl-P binding" evidence="2">
    <location>
        <begin position="31"/>
        <end position="163"/>
    </location>
</feature>
<comment type="caution">
    <text evidence="3">The sequence shown here is derived from an EMBL/GenBank/DDBJ whole genome shotgun (WGS) entry which is preliminary data.</text>
</comment>
<organism evidence="3 4">
    <name type="scientific">Variovorax soli</name>
    <dbReference type="NCBI Taxonomy" id="376815"/>
    <lineage>
        <taxon>Bacteria</taxon>
        <taxon>Pseudomonadati</taxon>
        <taxon>Pseudomonadota</taxon>
        <taxon>Betaproteobacteria</taxon>
        <taxon>Burkholderiales</taxon>
        <taxon>Comamonadaceae</taxon>
        <taxon>Variovorax</taxon>
    </lineage>
</organism>